<dbReference type="GO" id="GO:0005737">
    <property type="term" value="C:cytoplasm"/>
    <property type="evidence" value="ECO:0007669"/>
    <property type="project" value="TreeGrafter"/>
</dbReference>
<dbReference type="PANTHER" id="PTHR23422:SF11">
    <property type="entry name" value="DIPEPTIDYL PEPTIDASE 3"/>
    <property type="match status" value="1"/>
</dbReference>
<dbReference type="OrthoDB" id="4694525at2759"/>
<evidence type="ECO:0000313" key="2">
    <source>
        <dbReference type="Proteomes" id="UP000675881"/>
    </source>
</evidence>
<dbReference type="PANTHER" id="PTHR23422">
    <property type="entry name" value="DIPEPTIDYL PEPTIDASE III-RELATED"/>
    <property type="match status" value="1"/>
</dbReference>
<dbReference type="AlphaFoldDB" id="A0A7R8CT61"/>
<dbReference type="Pfam" id="PF03571">
    <property type="entry name" value="Peptidase_M49"/>
    <property type="match status" value="1"/>
</dbReference>
<name>A0A7R8CT61_LEPSM</name>
<reference evidence="1" key="1">
    <citation type="submission" date="2021-02" db="EMBL/GenBank/DDBJ databases">
        <authorList>
            <person name="Bekaert M."/>
        </authorList>
    </citation>
    <scope>NUCLEOTIDE SEQUENCE</scope>
    <source>
        <strain evidence="1">IoA-00</strain>
    </source>
</reference>
<accession>A0A7R8CT61</accession>
<dbReference type="Proteomes" id="UP000675881">
    <property type="component" value="Chromosome 4"/>
</dbReference>
<protein>
    <submittedName>
        <fullName evidence="1">DPP3</fullName>
        <ecNumber evidence="1">3.4.14.4</ecNumber>
    </submittedName>
</protein>
<dbReference type="GO" id="GO:0008239">
    <property type="term" value="F:dipeptidyl-peptidase activity"/>
    <property type="evidence" value="ECO:0007669"/>
    <property type="project" value="UniProtKB-EC"/>
</dbReference>
<proteinExistence type="predicted"/>
<gene>
    <name evidence="1" type="ORF">LSAA_9002</name>
</gene>
<keyword evidence="1" id="KW-0378">Hydrolase</keyword>
<organism evidence="1 2">
    <name type="scientific">Lepeophtheirus salmonis</name>
    <name type="common">Salmon louse</name>
    <name type="synonym">Caligus salmonis</name>
    <dbReference type="NCBI Taxonomy" id="72036"/>
    <lineage>
        <taxon>Eukaryota</taxon>
        <taxon>Metazoa</taxon>
        <taxon>Ecdysozoa</taxon>
        <taxon>Arthropoda</taxon>
        <taxon>Crustacea</taxon>
        <taxon>Multicrustacea</taxon>
        <taxon>Hexanauplia</taxon>
        <taxon>Copepoda</taxon>
        <taxon>Siphonostomatoida</taxon>
        <taxon>Caligidae</taxon>
        <taxon>Lepeophtheirus</taxon>
    </lineage>
</organism>
<dbReference type="EMBL" id="HG994583">
    <property type="protein sequence ID" value="CAF2921264.1"/>
    <property type="molecule type" value="Genomic_DNA"/>
</dbReference>
<dbReference type="InterPro" id="IPR039461">
    <property type="entry name" value="Peptidase_M49"/>
</dbReference>
<keyword evidence="2" id="KW-1185">Reference proteome</keyword>
<dbReference type="EC" id="3.4.14.4" evidence="1"/>
<sequence>MFAPSANEWKQAHSQGRFAILRVLIETGEGFVTVKEVVGEDGKPDLLITMDKSKLESIGKTAIGDFLRKLQIYKSTGDAEAGRKMFDHYSSVSNEGPHPWAKWRDIVVARRRPRMFNIMPNTIIKDENSEHEHNDEVLSELFDKDLADFD</sequence>
<evidence type="ECO:0000313" key="1">
    <source>
        <dbReference type="EMBL" id="CAF2921264.1"/>
    </source>
</evidence>